<organism evidence="1 2">
    <name type="scientific">Hyphomonas pacifica</name>
    <dbReference type="NCBI Taxonomy" id="1280941"/>
    <lineage>
        <taxon>Bacteria</taxon>
        <taxon>Pseudomonadati</taxon>
        <taxon>Pseudomonadota</taxon>
        <taxon>Alphaproteobacteria</taxon>
        <taxon>Hyphomonadales</taxon>
        <taxon>Hyphomonadaceae</taxon>
        <taxon>Hyphomonas</taxon>
    </lineage>
</organism>
<dbReference type="Proteomes" id="UP000249123">
    <property type="component" value="Unassembled WGS sequence"/>
</dbReference>
<proteinExistence type="predicted"/>
<protein>
    <submittedName>
        <fullName evidence="1">Uncharacterized protein</fullName>
    </submittedName>
</protein>
<dbReference type="AlphaFoldDB" id="A0A8B2PH50"/>
<reference evidence="1 2" key="1">
    <citation type="submission" date="2013-04" db="EMBL/GenBank/DDBJ databases">
        <title>Hyphomonas sp. T24B3 Genome Sequencing.</title>
        <authorList>
            <person name="Lai Q."/>
            <person name="Shao Z."/>
        </authorList>
    </citation>
    <scope>NUCLEOTIDE SEQUENCE [LARGE SCALE GENOMIC DNA]</scope>
    <source>
        <strain evidence="1 2">T24B3</strain>
    </source>
</reference>
<dbReference type="RefSeq" id="WP_112063414.1">
    <property type="nucleotide sequence ID" value="NZ_AWFB01000078.1"/>
</dbReference>
<keyword evidence="2" id="KW-1185">Reference proteome</keyword>
<accession>A0A8B2PH50</accession>
<evidence type="ECO:0000313" key="1">
    <source>
        <dbReference type="EMBL" id="RAN30660.1"/>
    </source>
</evidence>
<gene>
    <name evidence="1" type="ORF">HY3_05785</name>
</gene>
<evidence type="ECO:0000313" key="2">
    <source>
        <dbReference type="Proteomes" id="UP000249123"/>
    </source>
</evidence>
<dbReference type="EMBL" id="AWFB01000078">
    <property type="protein sequence ID" value="RAN30660.1"/>
    <property type="molecule type" value="Genomic_DNA"/>
</dbReference>
<comment type="caution">
    <text evidence="1">The sequence shown here is derived from an EMBL/GenBank/DDBJ whole genome shotgun (WGS) entry which is preliminary data.</text>
</comment>
<sequence>MLYALVKAPEDHAWNGVRTQIIASAPERISTGIGTFVRQGASWVHCLDKRVSLTGVPDPEAASGAAELSLSDVAELSARMGGLNSGEASLAVRLAGGPPCAQPYIFTDLDGAWALRGPLDSIRLTGVLPPEHMRALFDLGRWSIVRSETGPDRELWQGDCYAVLQTMMPFARAQMVQEVADKQVPARAVTAGAGAIVTALEAVREDPESAGAAALAVFSAVLKAYGKCPSAPNPVHQPDP</sequence>
<name>A0A8B2PH50_9PROT</name>